<dbReference type="AlphaFoldDB" id="A0A7R9C2U2"/>
<dbReference type="EMBL" id="OA895092">
    <property type="protein sequence ID" value="CAD7285275.1"/>
    <property type="molecule type" value="Genomic_DNA"/>
</dbReference>
<dbReference type="PANTHER" id="PTHR43272:SF32">
    <property type="entry name" value="AMP-DEPENDENT SYNTHETASE_LIGASE DOMAIN-CONTAINING PROTEIN"/>
    <property type="match status" value="1"/>
</dbReference>
<reference evidence="4" key="1">
    <citation type="submission" date="2020-11" db="EMBL/GenBank/DDBJ databases">
        <authorList>
            <person name="Tran Van P."/>
        </authorList>
    </citation>
    <scope>NUCLEOTIDE SEQUENCE</scope>
</reference>
<evidence type="ECO:0000313" key="4">
    <source>
        <dbReference type="EMBL" id="CAD7285275.1"/>
    </source>
</evidence>
<dbReference type="GO" id="GO:0004467">
    <property type="term" value="F:long-chain fatty acid-CoA ligase activity"/>
    <property type="evidence" value="ECO:0007669"/>
    <property type="project" value="TreeGrafter"/>
</dbReference>
<dbReference type="Proteomes" id="UP000678499">
    <property type="component" value="Unassembled WGS sequence"/>
</dbReference>
<evidence type="ECO:0008006" key="6">
    <source>
        <dbReference type="Google" id="ProtNLM"/>
    </source>
</evidence>
<dbReference type="Pfam" id="PF23562">
    <property type="entry name" value="AMP-binding_C_3"/>
    <property type="match status" value="1"/>
</dbReference>
<name>A0A7R9C2U2_9CRUS</name>
<dbReference type="EMBL" id="CAJPEX010013055">
    <property type="protein sequence ID" value="CAG0925427.1"/>
    <property type="molecule type" value="Genomic_DNA"/>
</dbReference>
<dbReference type="Gene3D" id="3.40.50.12780">
    <property type="entry name" value="N-terminal domain of ligase-like"/>
    <property type="match status" value="1"/>
</dbReference>
<evidence type="ECO:0000256" key="1">
    <source>
        <dbReference type="ARBA" id="ARBA00022598"/>
    </source>
</evidence>
<dbReference type="GO" id="GO:0016020">
    <property type="term" value="C:membrane"/>
    <property type="evidence" value="ECO:0007669"/>
    <property type="project" value="TreeGrafter"/>
</dbReference>
<keyword evidence="1" id="KW-0436">Ligase</keyword>
<keyword evidence="2" id="KW-0276">Fatty acid metabolism</keyword>
<dbReference type="PANTHER" id="PTHR43272">
    <property type="entry name" value="LONG-CHAIN-FATTY-ACID--COA LIGASE"/>
    <property type="match status" value="1"/>
</dbReference>
<accession>A0A7R9C2U2</accession>
<evidence type="ECO:0000256" key="3">
    <source>
        <dbReference type="ARBA" id="ARBA00023098"/>
    </source>
</evidence>
<dbReference type="InterPro" id="IPR042099">
    <property type="entry name" value="ANL_N_sf"/>
</dbReference>
<evidence type="ECO:0000313" key="5">
    <source>
        <dbReference type="Proteomes" id="UP000678499"/>
    </source>
</evidence>
<dbReference type="SUPFAM" id="SSF56801">
    <property type="entry name" value="Acetyl-CoA synthetase-like"/>
    <property type="match status" value="1"/>
</dbReference>
<dbReference type="GO" id="GO:0005783">
    <property type="term" value="C:endoplasmic reticulum"/>
    <property type="evidence" value="ECO:0007669"/>
    <property type="project" value="TreeGrafter"/>
</dbReference>
<organism evidence="4">
    <name type="scientific">Notodromas monacha</name>
    <dbReference type="NCBI Taxonomy" id="399045"/>
    <lineage>
        <taxon>Eukaryota</taxon>
        <taxon>Metazoa</taxon>
        <taxon>Ecdysozoa</taxon>
        <taxon>Arthropoda</taxon>
        <taxon>Crustacea</taxon>
        <taxon>Oligostraca</taxon>
        <taxon>Ostracoda</taxon>
        <taxon>Podocopa</taxon>
        <taxon>Podocopida</taxon>
        <taxon>Cypridocopina</taxon>
        <taxon>Cypridoidea</taxon>
        <taxon>Cyprididae</taxon>
        <taxon>Notodromas</taxon>
    </lineage>
</organism>
<keyword evidence="3" id="KW-0443">Lipid metabolism</keyword>
<proteinExistence type="predicted"/>
<dbReference type="OrthoDB" id="3633556at2759"/>
<evidence type="ECO:0000256" key="2">
    <source>
        <dbReference type="ARBA" id="ARBA00022832"/>
    </source>
</evidence>
<sequence>MGLDRMRYFAVGAAPVSAALVEYFLSFDIQLFQEYGMTECGPTNIETPTLFGIGSCGGVVKGFNVVVEPCGDGGTEGEVMFDGRIRFMGYAKDPERTSEMIDDLGRIKSGDLGFFDPQGRLWITGRIKDLIVTCGGKKISPSPIEQKLKRLLNPAITSVIVVGESRKFISALFGLKALVDPNTNLPTDELSPEALQWLEVIGSPCKTVSQVIATEDPA</sequence>
<protein>
    <recommendedName>
        <fullName evidence="6">AMP-dependent synthetase/ligase domain-containing protein</fullName>
    </recommendedName>
</protein>
<gene>
    <name evidence="4" type="ORF">NMOB1V02_LOCUS12877</name>
</gene>
<keyword evidence="5" id="KW-1185">Reference proteome</keyword>
<feature type="non-terminal residue" evidence="4">
    <location>
        <position position="1"/>
    </location>
</feature>